<evidence type="ECO:0000259" key="2">
    <source>
        <dbReference type="PROSITE" id="PS51733"/>
    </source>
</evidence>
<dbReference type="GO" id="GO:0004077">
    <property type="term" value="F:biotin--[biotin carboxyl-carrier protein] ligase activity"/>
    <property type="evidence" value="ECO:0007669"/>
    <property type="project" value="InterPro"/>
</dbReference>
<protein>
    <submittedName>
        <fullName evidence="3">BirA family transcriptional regulator, biotin operon repressor / biotin-[acetyl-CoA-carboxylase] ligase</fullName>
    </submittedName>
</protein>
<feature type="domain" description="BPL/LPL catalytic" evidence="2">
    <location>
        <begin position="1"/>
        <end position="177"/>
    </location>
</feature>
<organism evidence="3 4">
    <name type="scientific">Kriegella aquimaris</name>
    <dbReference type="NCBI Taxonomy" id="192904"/>
    <lineage>
        <taxon>Bacteria</taxon>
        <taxon>Pseudomonadati</taxon>
        <taxon>Bacteroidota</taxon>
        <taxon>Flavobacteriia</taxon>
        <taxon>Flavobacteriales</taxon>
        <taxon>Flavobacteriaceae</taxon>
        <taxon>Kriegella</taxon>
    </lineage>
</organism>
<evidence type="ECO:0000313" key="4">
    <source>
        <dbReference type="Proteomes" id="UP000199440"/>
    </source>
</evidence>
<dbReference type="AlphaFoldDB" id="A0A1G9X753"/>
<dbReference type="STRING" id="192904.SAMN04488514_11744"/>
<name>A0A1G9X753_9FLAO</name>
<sequence length="243" mass="26761">MQIIKLNATDSTNAHLKKMLVGQTLDDFTVVVASEQTNGRGQIGTNWTSEAGKNLTFSILKKMNGFAVDHQFLLNICVSLAVFNTLKAIHIPDLSIKWPNDILSGSSKVCGILIENTLAGNQIQASVIGIGLNVNQTNFTNLPNATSIKLLLGRSFDLDELLNMVLTNLEKIFISLEKGGNNTLWTAYENVLFRKNKPSTFQNGAGDYFMGFITGVSEMGKLLVTLEDDVLKEFNLKEVKLLY</sequence>
<dbReference type="InterPro" id="IPR004143">
    <property type="entry name" value="BPL_LPL_catalytic"/>
</dbReference>
<dbReference type="SUPFAM" id="SSF55681">
    <property type="entry name" value="Class II aaRS and biotin synthetases"/>
    <property type="match status" value="1"/>
</dbReference>
<dbReference type="InterPro" id="IPR045864">
    <property type="entry name" value="aa-tRNA-synth_II/BPL/LPL"/>
</dbReference>
<proteinExistence type="predicted"/>
<reference evidence="3 4" key="1">
    <citation type="submission" date="2016-10" db="EMBL/GenBank/DDBJ databases">
        <authorList>
            <person name="de Groot N.N."/>
        </authorList>
    </citation>
    <scope>NUCLEOTIDE SEQUENCE [LARGE SCALE GENOMIC DNA]</scope>
    <source>
        <strain evidence="3 4">DSM 19886</strain>
    </source>
</reference>
<dbReference type="InterPro" id="IPR004408">
    <property type="entry name" value="Biotin_CoA_COase_ligase"/>
</dbReference>
<evidence type="ECO:0000256" key="1">
    <source>
        <dbReference type="ARBA" id="ARBA00022598"/>
    </source>
</evidence>
<dbReference type="PANTHER" id="PTHR12835:SF5">
    <property type="entry name" value="BIOTIN--PROTEIN LIGASE"/>
    <property type="match status" value="1"/>
</dbReference>
<accession>A0A1G9X753</accession>
<dbReference type="GO" id="GO:0005737">
    <property type="term" value="C:cytoplasm"/>
    <property type="evidence" value="ECO:0007669"/>
    <property type="project" value="TreeGrafter"/>
</dbReference>
<keyword evidence="4" id="KW-1185">Reference proteome</keyword>
<gene>
    <name evidence="3" type="ORF">SAMN04488514_11744</name>
</gene>
<dbReference type="PROSITE" id="PS51733">
    <property type="entry name" value="BPL_LPL_CATALYTIC"/>
    <property type="match status" value="1"/>
</dbReference>
<dbReference type="OrthoDB" id="9807064at2"/>
<dbReference type="PANTHER" id="PTHR12835">
    <property type="entry name" value="BIOTIN PROTEIN LIGASE"/>
    <property type="match status" value="1"/>
</dbReference>
<dbReference type="Pfam" id="PF03099">
    <property type="entry name" value="BPL_LplA_LipB"/>
    <property type="match status" value="1"/>
</dbReference>
<dbReference type="Proteomes" id="UP000199440">
    <property type="component" value="Unassembled WGS sequence"/>
</dbReference>
<keyword evidence="1 3" id="KW-0436">Ligase</keyword>
<dbReference type="Gene3D" id="3.30.930.10">
    <property type="entry name" value="Bira Bifunctional Protein, Domain 2"/>
    <property type="match status" value="1"/>
</dbReference>
<dbReference type="NCBIfam" id="TIGR00121">
    <property type="entry name" value="birA_ligase"/>
    <property type="match status" value="1"/>
</dbReference>
<dbReference type="RefSeq" id="WP_089894985.1">
    <property type="nucleotide sequence ID" value="NZ_FNGV01000017.1"/>
</dbReference>
<evidence type="ECO:0000313" key="3">
    <source>
        <dbReference type="EMBL" id="SDM92564.1"/>
    </source>
</evidence>
<dbReference type="EMBL" id="FNGV01000017">
    <property type="protein sequence ID" value="SDM92564.1"/>
    <property type="molecule type" value="Genomic_DNA"/>
</dbReference>
<dbReference type="CDD" id="cd16442">
    <property type="entry name" value="BPL"/>
    <property type="match status" value="1"/>
</dbReference>